<proteinExistence type="inferred from homology"/>
<keyword evidence="6 8" id="KW-0408">Iron</keyword>
<dbReference type="Gramene" id="mRNA:HanXRQr2_Chr05g0229441">
    <property type="protein sequence ID" value="mRNA:HanXRQr2_Chr05g0229441"/>
    <property type="gene ID" value="HanXRQr2_Chr05g0229441"/>
</dbReference>
<dbReference type="PROSITE" id="PS00086">
    <property type="entry name" value="CYTOCHROME_P450"/>
    <property type="match status" value="1"/>
</dbReference>
<dbReference type="Gene3D" id="1.10.630.10">
    <property type="entry name" value="Cytochrome P450"/>
    <property type="match status" value="1"/>
</dbReference>
<evidence type="ECO:0000256" key="1">
    <source>
        <dbReference type="ARBA" id="ARBA00001971"/>
    </source>
</evidence>
<dbReference type="InterPro" id="IPR017972">
    <property type="entry name" value="Cyt_P450_CS"/>
</dbReference>
<evidence type="ECO:0000256" key="7">
    <source>
        <dbReference type="ARBA" id="ARBA00023033"/>
    </source>
</evidence>
<dbReference type="InterPro" id="IPR002401">
    <property type="entry name" value="Cyt_P450_E_grp-I"/>
</dbReference>
<organism evidence="10 11">
    <name type="scientific">Helianthus annuus</name>
    <name type="common">Common sunflower</name>
    <dbReference type="NCBI Taxonomy" id="4232"/>
    <lineage>
        <taxon>Eukaryota</taxon>
        <taxon>Viridiplantae</taxon>
        <taxon>Streptophyta</taxon>
        <taxon>Embryophyta</taxon>
        <taxon>Tracheophyta</taxon>
        <taxon>Spermatophyta</taxon>
        <taxon>Magnoliopsida</taxon>
        <taxon>eudicotyledons</taxon>
        <taxon>Gunneridae</taxon>
        <taxon>Pentapetalae</taxon>
        <taxon>asterids</taxon>
        <taxon>campanulids</taxon>
        <taxon>Asterales</taxon>
        <taxon>Asteraceae</taxon>
        <taxon>Asteroideae</taxon>
        <taxon>Heliantheae alliance</taxon>
        <taxon>Heliantheae</taxon>
        <taxon>Helianthus</taxon>
    </lineage>
</organism>
<dbReference type="InterPro" id="IPR001128">
    <property type="entry name" value="Cyt_P450"/>
</dbReference>
<evidence type="ECO:0000256" key="6">
    <source>
        <dbReference type="ARBA" id="ARBA00023004"/>
    </source>
</evidence>
<evidence type="ECO:0000256" key="8">
    <source>
        <dbReference type="PIRSR" id="PIRSR602401-1"/>
    </source>
</evidence>
<keyword evidence="7 9" id="KW-0503">Monooxygenase</keyword>
<dbReference type="Pfam" id="PF00067">
    <property type="entry name" value="p450"/>
    <property type="match status" value="1"/>
</dbReference>
<gene>
    <name evidence="10" type="ORF">HanXRQr2_Chr05g0229441</name>
</gene>
<comment type="similarity">
    <text evidence="2 9">Belongs to the cytochrome P450 family.</text>
</comment>
<dbReference type="PANTHER" id="PTHR47951">
    <property type="entry name" value="OS08G0547900 PROTEIN"/>
    <property type="match status" value="1"/>
</dbReference>
<dbReference type="GO" id="GO:0016705">
    <property type="term" value="F:oxidoreductase activity, acting on paired donors, with incorporation or reduction of molecular oxygen"/>
    <property type="evidence" value="ECO:0007669"/>
    <property type="project" value="InterPro"/>
</dbReference>
<evidence type="ECO:0000256" key="4">
    <source>
        <dbReference type="ARBA" id="ARBA00022723"/>
    </source>
</evidence>
<keyword evidence="11" id="KW-1185">Reference proteome</keyword>
<reference evidence="10" key="2">
    <citation type="submission" date="2020-06" db="EMBL/GenBank/DDBJ databases">
        <title>Helianthus annuus Genome sequencing and assembly Release 2.</title>
        <authorList>
            <person name="Gouzy J."/>
            <person name="Langlade N."/>
            <person name="Munos S."/>
        </authorList>
    </citation>
    <scope>NUCLEOTIDE SEQUENCE</scope>
    <source>
        <tissue evidence="10">Leaves</tissue>
    </source>
</reference>
<evidence type="ECO:0000313" key="10">
    <source>
        <dbReference type="EMBL" id="KAF5807073.1"/>
    </source>
</evidence>
<feature type="binding site" description="axial binding residue" evidence="8">
    <location>
        <position position="477"/>
    </location>
    <ligand>
        <name>heme</name>
        <dbReference type="ChEBI" id="CHEBI:30413"/>
    </ligand>
    <ligandPart>
        <name>Fe</name>
        <dbReference type="ChEBI" id="CHEBI:18248"/>
    </ligandPart>
</feature>
<comment type="cofactor">
    <cofactor evidence="1 8">
        <name>heme</name>
        <dbReference type="ChEBI" id="CHEBI:30413"/>
    </cofactor>
</comment>
<dbReference type="SUPFAM" id="SSF48264">
    <property type="entry name" value="Cytochrome P450"/>
    <property type="match status" value="1"/>
</dbReference>
<dbReference type="AlphaFoldDB" id="A0A9K3J1I7"/>
<evidence type="ECO:0000256" key="2">
    <source>
        <dbReference type="ARBA" id="ARBA00010617"/>
    </source>
</evidence>
<evidence type="ECO:0000256" key="3">
    <source>
        <dbReference type="ARBA" id="ARBA00022617"/>
    </source>
</evidence>
<dbReference type="PRINTS" id="PR00463">
    <property type="entry name" value="EP450I"/>
</dbReference>
<name>A0A9K3J1I7_HELAN</name>
<dbReference type="GO" id="GO:0020037">
    <property type="term" value="F:heme binding"/>
    <property type="evidence" value="ECO:0007669"/>
    <property type="project" value="InterPro"/>
</dbReference>
<reference evidence="10" key="1">
    <citation type="journal article" date="2017" name="Nature">
        <title>The sunflower genome provides insights into oil metabolism, flowering and Asterid evolution.</title>
        <authorList>
            <person name="Badouin H."/>
            <person name="Gouzy J."/>
            <person name="Grassa C.J."/>
            <person name="Murat F."/>
            <person name="Staton S.E."/>
            <person name="Cottret L."/>
            <person name="Lelandais-Briere C."/>
            <person name="Owens G.L."/>
            <person name="Carrere S."/>
            <person name="Mayjonade B."/>
            <person name="Legrand L."/>
            <person name="Gill N."/>
            <person name="Kane N.C."/>
            <person name="Bowers J.E."/>
            <person name="Hubner S."/>
            <person name="Bellec A."/>
            <person name="Berard A."/>
            <person name="Berges H."/>
            <person name="Blanchet N."/>
            <person name="Boniface M.C."/>
            <person name="Brunel D."/>
            <person name="Catrice O."/>
            <person name="Chaidir N."/>
            <person name="Claudel C."/>
            <person name="Donnadieu C."/>
            <person name="Faraut T."/>
            <person name="Fievet G."/>
            <person name="Helmstetter N."/>
            <person name="King M."/>
            <person name="Knapp S.J."/>
            <person name="Lai Z."/>
            <person name="Le Paslier M.C."/>
            <person name="Lippi Y."/>
            <person name="Lorenzon L."/>
            <person name="Mandel J.R."/>
            <person name="Marage G."/>
            <person name="Marchand G."/>
            <person name="Marquand E."/>
            <person name="Bret-Mestries E."/>
            <person name="Morien E."/>
            <person name="Nambeesan S."/>
            <person name="Nguyen T."/>
            <person name="Pegot-Espagnet P."/>
            <person name="Pouilly N."/>
            <person name="Raftis F."/>
            <person name="Sallet E."/>
            <person name="Schiex T."/>
            <person name="Thomas J."/>
            <person name="Vandecasteele C."/>
            <person name="Vares D."/>
            <person name="Vear F."/>
            <person name="Vautrin S."/>
            <person name="Crespi M."/>
            <person name="Mangin B."/>
            <person name="Burke J.M."/>
            <person name="Salse J."/>
            <person name="Munos S."/>
            <person name="Vincourt P."/>
            <person name="Rieseberg L.H."/>
            <person name="Langlade N.B."/>
        </authorList>
    </citation>
    <scope>NUCLEOTIDE SEQUENCE</scope>
    <source>
        <tissue evidence="10">Leaves</tissue>
    </source>
</reference>
<protein>
    <submittedName>
        <fullName evidence="10">Cytochrome P450</fullName>
    </submittedName>
</protein>
<dbReference type="PRINTS" id="PR00385">
    <property type="entry name" value="P450"/>
</dbReference>
<keyword evidence="3 8" id="KW-0349">Heme</keyword>
<dbReference type="InterPro" id="IPR036396">
    <property type="entry name" value="Cyt_P450_sf"/>
</dbReference>
<dbReference type="PANTHER" id="PTHR47951:SF7">
    <property type="entry name" value="FLAVONOID 3',5'-HYDROXYLASE-LIKE ISOFORM X1"/>
    <property type="match status" value="1"/>
</dbReference>
<dbReference type="FunFam" id="1.10.630.10:FF:000126">
    <property type="entry name" value="Predicted protein"/>
    <property type="match status" value="1"/>
</dbReference>
<keyword evidence="4 8" id="KW-0479">Metal-binding</keyword>
<comment type="caution">
    <text evidence="10">The sequence shown here is derived from an EMBL/GenBank/DDBJ whole genome shotgun (WGS) entry which is preliminary data.</text>
</comment>
<accession>A0A9K3J1I7</accession>
<evidence type="ECO:0000256" key="9">
    <source>
        <dbReference type="RuleBase" id="RU000461"/>
    </source>
</evidence>
<sequence>MDLLTFHHHIMKQLNNLVSWLWQESTNSGLYVLVVTISLLVSAILWYKLRVSHYTNDAPPLPPGPRSFPIIGYLPFLTPELHTQFTNMAHTYGPIFKFKVGSKLHVVINTPELAKVVVRDQDEVFSNRDQPIAALSISYGGQDIIFSKNNANWRKLRKIFVHEIQSGMNLKASASFRRDEVRKTIKNVFGNVGTAIDIREMAFDTEANVITRMIWENTTDYKAKKTNLGGEIYTVASNIVKILGRVNLSDFFPSLARFDLQGVERDMKMQLNKLDEIFTSIIEDRMESNLKRPQHEVEHDGNKDFVQMLLDHRDEKDASGTLLSMTQMKALLMNALTAGTDTTATTVEFAMAAIMQDDNIMKRVQEELVEIVGLNNMVEESHLPNLRYLHATFKETLRLYPIVPFLVPRSSSKACTVGGYTIPKGCTIFLNVWSIHRDPRYWDNPLEFNPQRFLANELDHKGNNLRFFPFGSGRRLCAGVALAEKMVMHILASLLHSFDWSLPNGKEHDLSETFGIVLKKRKRLVAIPYQRLPDAGLYM</sequence>
<dbReference type="GO" id="GO:0004497">
    <property type="term" value="F:monooxygenase activity"/>
    <property type="evidence" value="ECO:0007669"/>
    <property type="project" value="UniProtKB-KW"/>
</dbReference>
<evidence type="ECO:0000313" key="11">
    <source>
        <dbReference type="Proteomes" id="UP000215914"/>
    </source>
</evidence>
<evidence type="ECO:0000256" key="5">
    <source>
        <dbReference type="ARBA" id="ARBA00023002"/>
    </source>
</evidence>
<dbReference type="EMBL" id="MNCJ02000320">
    <property type="protein sequence ID" value="KAF5807073.1"/>
    <property type="molecule type" value="Genomic_DNA"/>
</dbReference>
<dbReference type="Proteomes" id="UP000215914">
    <property type="component" value="Unassembled WGS sequence"/>
</dbReference>
<keyword evidence="5 9" id="KW-0560">Oxidoreductase</keyword>
<dbReference type="GO" id="GO:0005506">
    <property type="term" value="F:iron ion binding"/>
    <property type="evidence" value="ECO:0007669"/>
    <property type="project" value="InterPro"/>
</dbReference>